<dbReference type="SUPFAM" id="SSF51905">
    <property type="entry name" value="FAD/NAD(P)-binding domain"/>
    <property type="match status" value="1"/>
</dbReference>
<dbReference type="EC" id="1.8.1.9" evidence="5"/>
<gene>
    <name evidence="5" type="ORF">FM104_15565</name>
</gene>
<dbReference type="GO" id="GO:0004791">
    <property type="term" value="F:thioredoxin-disulfide reductase (NADPH) activity"/>
    <property type="evidence" value="ECO:0007669"/>
    <property type="project" value="UniProtKB-EC"/>
</dbReference>
<dbReference type="EMBL" id="FUKO01000048">
    <property type="protein sequence ID" value="SJN47014.1"/>
    <property type="molecule type" value="Genomic_DNA"/>
</dbReference>
<reference evidence="5 6" key="1">
    <citation type="submission" date="2017-02" db="EMBL/GenBank/DDBJ databases">
        <authorList>
            <person name="Peterson S.W."/>
        </authorList>
    </citation>
    <scope>NUCLEOTIDE SEQUENCE [LARGE SCALE GENOMIC DNA]</scope>
    <source>
        <strain evidence="5 6">B Mb 05.01</strain>
    </source>
</reference>
<keyword evidence="2 5" id="KW-0560">Oxidoreductase</keyword>
<organism evidence="5 6">
    <name type="scientific">Microbacterium esteraromaticum</name>
    <dbReference type="NCBI Taxonomy" id="57043"/>
    <lineage>
        <taxon>Bacteria</taxon>
        <taxon>Bacillati</taxon>
        <taxon>Actinomycetota</taxon>
        <taxon>Actinomycetes</taxon>
        <taxon>Micrococcales</taxon>
        <taxon>Microbacteriaceae</taxon>
        <taxon>Microbacterium</taxon>
    </lineage>
</organism>
<name>A0A1R4KSH5_9MICO</name>
<dbReference type="AlphaFoldDB" id="A0A1R4KSH5"/>
<dbReference type="InterPro" id="IPR023753">
    <property type="entry name" value="FAD/NAD-binding_dom"/>
</dbReference>
<dbReference type="Gene3D" id="3.50.50.60">
    <property type="entry name" value="FAD/NAD(P)-binding domain"/>
    <property type="match status" value="2"/>
</dbReference>
<keyword evidence="1" id="KW-0285">Flavoprotein</keyword>
<evidence type="ECO:0000256" key="2">
    <source>
        <dbReference type="ARBA" id="ARBA00023002"/>
    </source>
</evidence>
<dbReference type="PRINTS" id="PR00368">
    <property type="entry name" value="FADPNR"/>
</dbReference>
<keyword evidence="6" id="KW-1185">Reference proteome</keyword>
<feature type="domain" description="FAD/NAD(P)-binding" evidence="4">
    <location>
        <begin position="7"/>
        <end position="286"/>
    </location>
</feature>
<evidence type="ECO:0000259" key="4">
    <source>
        <dbReference type="Pfam" id="PF07992"/>
    </source>
</evidence>
<dbReference type="Proteomes" id="UP000196320">
    <property type="component" value="Unassembled WGS sequence"/>
</dbReference>
<dbReference type="InterPro" id="IPR050097">
    <property type="entry name" value="Ferredoxin-NADP_redctase_2"/>
</dbReference>
<evidence type="ECO:0000313" key="5">
    <source>
        <dbReference type="EMBL" id="SJN47014.1"/>
    </source>
</evidence>
<evidence type="ECO:0000256" key="1">
    <source>
        <dbReference type="ARBA" id="ARBA00022630"/>
    </source>
</evidence>
<dbReference type="PRINTS" id="PR00469">
    <property type="entry name" value="PNDRDTASEII"/>
</dbReference>
<comment type="catalytic activity">
    <reaction evidence="3">
        <text>[thioredoxin]-dithiol + NADP(+) = [thioredoxin]-disulfide + NADPH + H(+)</text>
        <dbReference type="Rhea" id="RHEA:20345"/>
        <dbReference type="Rhea" id="RHEA-COMP:10698"/>
        <dbReference type="Rhea" id="RHEA-COMP:10700"/>
        <dbReference type="ChEBI" id="CHEBI:15378"/>
        <dbReference type="ChEBI" id="CHEBI:29950"/>
        <dbReference type="ChEBI" id="CHEBI:50058"/>
        <dbReference type="ChEBI" id="CHEBI:57783"/>
        <dbReference type="ChEBI" id="CHEBI:58349"/>
        <dbReference type="EC" id="1.8.1.9"/>
    </reaction>
</comment>
<dbReference type="OrthoDB" id="9786503at2"/>
<sequence length="311" mass="32896">MSTMHTEILVIGGGPAGLSAALTLSRARRDVVVLDSGEPRNAPAQRAHGLLGLEGIRPLDLLARGREEVTSYGGRIIHDRVAHAQADDGAFQVEAESGRRIQAGTLLIATGTRDILPDLPGLAERWGRDVIHCPYCHGWEIRDQRIGVLATGPMSAMQALMFGQWSPQVQFYPQGLDYPADQLAKLTATGITIADRRVTGLAVQGDALTGVVLDDTRVNPLDALVVPATTRARLDGLDGLGLQIEESEAATTLVADAAGHTSVPGVWAAGNVVNPAMQISEAAANGARVAMTLNTELIFQHAENKTQESVS</sequence>
<protein>
    <submittedName>
        <fullName evidence="5">Thioredoxin reductase</fullName>
        <ecNumber evidence="5">1.8.1.9</ecNumber>
    </submittedName>
</protein>
<dbReference type="Pfam" id="PF07992">
    <property type="entry name" value="Pyr_redox_2"/>
    <property type="match status" value="1"/>
</dbReference>
<evidence type="ECO:0000256" key="3">
    <source>
        <dbReference type="ARBA" id="ARBA00048132"/>
    </source>
</evidence>
<accession>A0A1R4KSH5</accession>
<dbReference type="InterPro" id="IPR036188">
    <property type="entry name" value="FAD/NAD-bd_sf"/>
</dbReference>
<evidence type="ECO:0000313" key="6">
    <source>
        <dbReference type="Proteomes" id="UP000196320"/>
    </source>
</evidence>
<dbReference type="RefSeq" id="WP_087133126.1">
    <property type="nucleotide sequence ID" value="NZ_FUKO01000048.1"/>
</dbReference>
<dbReference type="PANTHER" id="PTHR48105">
    <property type="entry name" value="THIOREDOXIN REDUCTASE 1-RELATED-RELATED"/>
    <property type="match status" value="1"/>
</dbReference>
<proteinExistence type="predicted"/>